<dbReference type="PANTHER" id="PTHR33112">
    <property type="entry name" value="DOMAIN PROTEIN, PUTATIVE-RELATED"/>
    <property type="match status" value="1"/>
</dbReference>
<dbReference type="GeneID" id="87883782"/>
<evidence type="ECO:0000259" key="1">
    <source>
        <dbReference type="Pfam" id="PF06985"/>
    </source>
</evidence>
<dbReference type="RefSeq" id="XP_062722027.1">
    <property type="nucleotide sequence ID" value="XM_062864953.1"/>
</dbReference>
<evidence type="ECO:0000313" key="3">
    <source>
        <dbReference type="Proteomes" id="UP001273166"/>
    </source>
</evidence>
<comment type="caution">
    <text evidence="2">The sequence shown here is derived from an EMBL/GenBank/DDBJ whole genome shotgun (WGS) entry which is preliminary data.</text>
</comment>
<proteinExistence type="predicted"/>
<reference evidence="2" key="1">
    <citation type="journal article" date="2023" name="Mol. Phylogenet. Evol.">
        <title>Genome-scale phylogeny and comparative genomics of the fungal order Sordariales.</title>
        <authorList>
            <person name="Hensen N."/>
            <person name="Bonometti L."/>
            <person name="Westerberg I."/>
            <person name="Brannstrom I.O."/>
            <person name="Guillou S."/>
            <person name="Cros-Aarteil S."/>
            <person name="Calhoun S."/>
            <person name="Haridas S."/>
            <person name="Kuo A."/>
            <person name="Mondo S."/>
            <person name="Pangilinan J."/>
            <person name="Riley R."/>
            <person name="LaButti K."/>
            <person name="Andreopoulos B."/>
            <person name="Lipzen A."/>
            <person name="Chen C."/>
            <person name="Yan M."/>
            <person name="Daum C."/>
            <person name="Ng V."/>
            <person name="Clum A."/>
            <person name="Steindorff A."/>
            <person name="Ohm R.A."/>
            <person name="Martin F."/>
            <person name="Silar P."/>
            <person name="Natvig D.O."/>
            <person name="Lalanne C."/>
            <person name="Gautier V."/>
            <person name="Ament-Velasquez S.L."/>
            <person name="Kruys A."/>
            <person name="Hutchinson M.I."/>
            <person name="Powell A.J."/>
            <person name="Barry K."/>
            <person name="Miller A.N."/>
            <person name="Grigoriev I.V."/>
            <person name="Debuchy R."/>
            <person name="Gladieux P."/>
            <person name="Hiltunen Thoren M."/>
            <person name="Johannesson H."/>
        </authorList>
    </citation>
    <scope>NUCLEOTIDE SEQUENCE</scope>
    <source>
        <strain evidence="2">CBS 333.67</strain>
    </source>
</reference>
<dbReference type="PANTHER" id="PTHR33112:SF12">
    <property type="entry name" value="HETEROKARYON INCOMPATIBILITY DOMAIN-CONTAINING PROTEIN"/>
    <property type="match status" value="1"/>
</dbReference>
<dbReference type="Proteomes" id="UP001273166">
    <property type="component" value="Unassembled WGS sequence"/>
</dbReference>
<reference evidence="2" key="2">
    <citation type="submission" date="2023-06" db="EMBL/GenBank/DDBJ databases">
        <authorList>
            <consortium name="Lawrence Berkeley National Laboratory"/>
            <person name="Mondo S.J."/>
            <person name="Hensen N."/>
            <person name="Bonometti L."/>
            <person name="Westerberg I."/>
            <person name="Brannstrom I.O."/>
            <person name="Guillou S."/>
            <person name="Cros-Aarteil S."/>
            <person name="Calhoun S."/>
            <person name="Haridas S."/>
            <person name="Kuo A."/>
            <person name="Pangilinan J."/>
            <person name="Riley R."/>
            <person name="Labutti K."/>
            <person name="Andreopoulos B."/>
            <person name="Lipzen A."/>
            <person name="Chen C."/>
            <person name="Yanf M."/>
            <person name="Daum C."/>
            <person name="Ng V."/>
            <person name="Clum A."/>
            <person name="Steindorff A."/>
            <person name="Ohm R."/>
            <person name="Martin F."/>
            <person name="Silar P."/>
            <person name="Natvig D."/>
            <person name="Lalanne C."/>
            <person name="Gautier V."/>
            <person name="Ament-Velasquez S.L."/>
            <person name="Kruys A."/>
            <person name="Hutchinson M.I."/>
            <person name="Powell A.J."/>
            <person name="Barry K."/>
            <person name="Miller A.N."/>
            <person name="Grigoriev I.V."/>
            <person name="Debuchy R."/>
            <person name="Gladieux P."/>
            <person name="Thoren M.H."/>
            <person name="Johannesson H."/>
        </authorList>
    </citation>
    <scope>NUCLEOTIDE SEQUENCE</scope>
    <source>
        <strain evidence="2">CBS 333.67</strain>
    </source>
</reference>
<evidence type="ECO:0000313" key="2">
    <source>
        <dbReference type="EMBL" id="KAK3306247.1"/>
    </source>
</evidence>
<accession>A0AAJ0GU53</accession>
<name>A0AAJ0GU53_9PEZI</name>
<protein>
    <submittedName>
        <fullName evidence="2">Heterokaryon incompatibility protein-domain-containing protein</fullName>
    </submittedName>
</protein>
<feature type="domain" description="Heterokaryon incompatibility" evidence="1">
    <location>
        <begin position="188"/>
        <end position="335"/>
    </location>
</feature>
<gene>
    <name evidence="2" type="ORF">B0T15DRAFT_398393</name>
</gene>
<keyword evidence="3" id="KW-1185">Reference proteome</keyword>
<dbReference type="InterPro" id="IPR010730">
    <property type="entry name" value="HET"/>
</dbReference>
<dbReference type="EMBL" id="JAUDZG010000004">
    <property type="protein sequence ID" value="KAK3306247.1"/>
    <property type="molecule type" value="Genomic_DNA"/>
</dbReference>
<organism evidence="2 3">
    <name type="scientific">Chaetomium strumarium</name>
    <dbReference type="NCBI Taxonomy" id="1170767"/>
    <lineage>
        <taxon>Eukaryota</taxon>
        <taxon>Fungi</taxon>
        <taxon>Dikarya</taxon>
        <taxon>Ascomycota</taxon>
        <taxon>Pezizomycotina</taxon>
        <taxon>Sordariomycetes</taxon>
        <taxon>Sordariomycetidae</taxon>
        <taxon>Sordariales</taxon>
        <taxon>Chaetomiaceae</taxon>
        <taxon>Chaetomium</taxon>
    </lineage>
</organism>
<dbReference type="Pfam" id="PF06985">
    <property type="entry name" value="HET"/>
    <property type="match status" value="1"/>
</dbReference>
<sequence length="674" mass="76124">MAQADLCSYCDKIPFSEFAAGTRDDRRRVDKSDNTYCLGAASRILQSDCPFCLLACEATLLYRNLNSSRLPLSPGRDVEVVWAPRTVTRTRGGFVITGQEDVWLAFGSDSCSSASGASPPHSYLLPKLPVELDVSRVAGWIDHCTSHHICVLFPHTMMFGEAFPGLRFLRFIDTIRGCIVQKTEPVQYAVLSYVWGSYPTFRLTKANLDKLMVPGALLEFPRRLPRTLQDAILLAKRLNIRFLWVDALCLLQNSSDDLEKGVNVMDQIYERAWISIVAANGHDSNAGLPGVQPGERAGRVLVKQVKQGVSMGVYVGTELQLQRSVYETRAWTFQEHVLSRRILYFFPDSVVFRCRESEFLEVCADDPTLGRQEASLTSMLADAIITTDGPAHQYEVFLLYYTRRALTNDADALRAMAGILRRLSHKLRCRMLQGLPTSQFDRYVLLRGPAAGRRRGFPSYSWAGWRDSLGFLRIGTIDTRGWLRDQTWIVWYKGSPAGVVSPVWDPAENLEFVPFRGLRTSRTMPTLDLGPGPVDTTETSQAGAEPPRLYPYHLLQFWTIVIYVKLQNIDVFWPRGDLIGTDGRRCGRLGLDGFHETTFFESERPFEVILLSESQGDEDEVHWTVRPREWKAYHVMVIEWHGGVAERRGLGTVLKSAVHRSFSPGPVWKEVIMG</sequence>
<dbReference type="AlphaFoldDB" id="A0AAJ0GU53"/>